<proteinExistence type="inferred from homology"/>
<gene>
    <name evidence="3" type="primary">sodC</name>
    <name evidence="3" type="ORF">CNLFYP112_00291</name>
</gene>
<dbReference type="EC" id="1.15.1.1" evidence="3"/>
<protein>
    <submittedName>
        <fullName evidence="3">Superoxide dismutase [Cu-Zn]</fullName>
        <ecNumber evidence="3">1.15.1.1</ecNumber>
    </submittedName>
</protein>
<reference evidence="3" key="1">
    <citation type="submission" date="2019-11" db="EMBL/GenBank/DDBJ databases">
        <authorList>
            <person name="Feng L."/>
        </authorList>
    </citation>
    <scope>NUCLEOTIDE SEQUENCE</scope>
    <source>
        <strain evidence="3">CnexileLFYP112</strain>
    </source>
</reference>
<dbReference type="AlphaFoldDB" id="A0A6N2RRK7"/>
<dbReference type="EMBL" id="CACRTG010000001">
    <property type="protein sequence ID" value="VYS83314.1"/>
    <property type="molecule type" value="Genomic_DNA"/>
</dbReference>
<keyword evidence="3" id="KW-0560">Oxidoreductase</keyword>
<evidence type="ECO:0000256" key="1">
    <source>
        <dbReference type="ARBA" id="ARBA00010457"/>
    </source>
</evidence>
<dbReference type="GO" id="GO:0005507">
    <property type="term" value="F:copper ion binding"/>
    <property type="evidence" value="ECO:0007669"/>
    <property type="project" value="InterPro"/>
</dbReference>
<dbReference type="GO" id="GO:0004784">
    <property type="term" value="F:superoxide dismutase activity"/>
    <property type="evidence" value="ECO:0007669"/>
    <property type="project" value="UniProtKB-EC"/>
</dbReference>
<dbReference type="Gene3D" id="2.60.40.200">
    <property type="entry name" value="Superoxide dismutase, copper/zinc binding domain"/>
    <property type="match status" value="1"/>
</dbReference>
<dbReference type="InterPro" id="IPR024134">
    <property type="entry name" value="SOD_Cu/Zn_/chaperone"/>
</dbReference>
<sequence>MLSITNTMPEAYAKIKGNKKYPNLKGTVSFYGVHGGTIVVAEVTGLPENSTFHGFHIHEGENCTGTEAEPFQNAGTHYNPKNTQHPNHAGDLPPLLANHGTAFGAFYTDRFYPEDVIGRTVIVHENADDFRTQPSGNSGAMIACGKIVRE</sequence>
<accession>A0A6N2RRK7</accession>
<organism evidence="3">
    <name type="scientific">[Clostridium] nexile</name>
    <dbReference type="NCBI Taxonomy" id="29361"/>
    <lineage>
        <taxon>Bacteria</taxon>
        <taxon>Bacillati</taxon>
        <taxon>Bacillota</taxon>
        <taxon>Clostridia</taxon>
        <taxon>Lachnospirales</taxon>
        <taxon>Lachnospiraceae</taxon>
        <taxon>Tyzzerella</taxon>
    </lineage>
</organism>
<evidence type="ECO:0000259" key="2">
    <source>
        <dbReference type="Pfam" id="PF00080"/>
    </source>
</evidence>
<evidence type="ECO:0000313" key="3">
    <source>
        <dbReference type="EMBL" id="VYS83314.1"/>
    </source>
</evidence>
<dbReference type="SUPFAM" id="SSF49329">
    <property type="entry name" value="Cu,Zn superoxide dismutase-like"/>
    <property type="match status" value="1"/>
</dbReference>
<dbReference type="InterPro" id="IPR036423">
    <property type="entry name" value="SOD-like_Cu/Zn_dom_sf"/>
</dbReference>
<name>A0A6N2RRK7_9FIRM</name>
<dbReference type="InterPro" id="IPR001424">
    <property type="entry name" value="SOD_Cu_Zn_dom"/>
</dbReference>
<feature type="domain" description="Superoxide dismutase copper/zinc binding" evidence="2">
    <location>
        <begin position="25"/>
        <end position="147"/>
    </location>
</feature>
<dbReference type="PANTHER" id="PTHR10003">
    <property type="entry name" value="SUPEROXIDE DISMUTASE CU-ZN -RELATED"/>
    <property type="match status" value="1"/>
</dbReference>
<comment type="similarity">
    <text evidence="1">Belongs to the Cu-Zn superoxide dismutase family.</text>
</comment>
<dbReference type="Pfam" id="PF00080">
    <property type="entry name" value="Sod_Cu"/>
    <property type="match status" value="1"/>
</dbReference>